<gene>
    <name evidence="2" type="ORF">RCL2_002473800</name>
    <name evidence="1" type="ORF">RclHR1_07970004</name>
</gene>
<dbReference type="OrthoDB" id="2318184at2759"/>
<evidence type="ECO:0008006" key="4">
    <source>
        <dbReference type="Google" id="ProtNLM"/>
    </source>
</evidence>
<name>A0A2Z6SEK2_9GLOM</name>
<protein>
    <recommendedName>
        <fullName evidence="4">F-box domain-containing protein</fullName>
    </recommendedName>
</protein>
<organism evidence="1 3">
    <name type="scientific">Rhizophagus clarus</name>
    <dbReference type="NCBI Taxonomy" id="94130"/>
    <lineage>
        <taxon>Eukaryota</taxon>
        <taxon>Fungi</taxon>
        <taxon>Fungi incertae sedis</taxon>
        <taxon>Mucoromycota</taxon>
        <taxon>Glomeromycotina</taxon>
        <taxon>Glomeromycetes</taxon>
        <taxon>Glomerales</taxon>
        <taxon>Glomeraceae</taxon>
        <taxon>Rhizophagus</taxon>
    </lineage>
</organism>
<dbReference type="Proteomes" id="UP000247702">
    <property type="component" value="Unassembled WGS sequence"/>
</dbReference>
<comment type="caution">
    <text evidence="1">The sequence shown here is derived from an EMBL/GenBank/DDBJ whole genome shotgun (WGS) entry which is preliminary data.</text>
</comment>
<dbReference type="AlphaFoldDB" id="A0A2Z6SEK2"/>
<dbReference type="Proteomes" id="UP000615446">
    <property type="component" value="Unassembled WGS sequence"/>
</dbReference>
<evidence type="ECO:0000313" key="2">
    <source>
        <dbReference type="EMBL" id="GES98179.1"/>
    </source>
</evidence>
<evidence type="ECO:0000313" key="1">
    <source>
        <dbReference type="EMBL" id="GBC08202.1"/>
    </source>
</evidence>
<proteinExistence type="predicted"/>
<sequence>MQYFQNFEHEIKINIFKYVNYPLNLLLTCRNWSVIAKDSYAKTEWLLEHHGKEHALFHAVRLGVTFIDMTMCQSLIERRVITSSHFIQLLLKHFRMHNQRLIEHRIEHSFDQFDADKNHFLQQKIQSSWARNLIIFVFNYLLNERQSANNAEKNLPLKDIGLDNPLVDNDSAGIMLKDDKNNLKDTDDLLNKLITFSSKFPLHSIRQPLLIPDKYLSSKNDAIKFLQQNIFLRSLTALPLFTNNVGIFGARPSSRNVSQRRWDRVTRQRSTNRIYKTYRRRRRHAQFNEPINNEETLNAIVNLPRQVSNDPLIHEFFNGSTFM</sequence>
<accession>A0A2Z6SEK2</accession>
<keyword evidence="3" id="KW-1185">Reference proteome</keyword>
<dbReference type="EMBL" id="BLAL01000262">
    <property type="protein sequence ID" value="GES98179.1"/>
    <property type="molecule type" value="Genomic_DNA"/>
</dbReference>
<dbReference type="EMBL" id="BEXD01004200">
    <property type="protein sequence ID" value="GBC08202.1"/>
    <property type="molecule type" value="Genomic_DNA"/>
</dbReference>
<reference evidence="2" key="2">
    <citation type="submission" date="2019-10" db="EMBL/GenBank/DDBJ databases">
        <title>Conservation and host-specific expression of non-tandemly repeated heterogenous ribosome RNA gene in arbuscular mycorrhizal fungi.</title>
        <authorList>
            <person name="Maeda T."/>
            <person name="Kobayashi Y."/>
            <person name="Nakagawa T."/>
            <person name="Ezawa T."/>
            <person name="Yamaguchi K."/>
            <person name="Bino T."/>
            <person name="Nishimoto Y."/>
            <person name="Shigenobu S."/>
            <person name="Kawaguchi M."/>
        </authorList>
    </citation>
    <scope>NUCLEOTIDE SEQUENCE</scope>
    <source>
        <strain evidence="2">HR1</strain>
    </source>
</reference>
<dbReference type="STRING" id="94130.A0A2Z6SEK2"/>
<reference evidence="1 3" key="1">
    <citation type="submission" date="2017-11" db="EMBL/GenBank/DDBJ databases">
        <title>The genome of Rhizophagus clarus HR1 reveals common genetic basis of auxotrophy among arbuscular mycorrhizal fungi.</title>
        <authorList>
            <person name="Kobayashi Y."/>
        </authorList>
    </citation>
    <scope>NUCLEOTIDE SEQUENCE [LARGE SCALE GENOMIC DNA]</scope>
    <source>
        <strain evidence="1 3">HR1</strain>
    </source>
</reference>
<evidence type="ECO:0000313" key="3">
    <source>
        <dbReference type="Proteomes" id="UP000247702"/>
    </source>
</evidence>